<protein>
    <submittedName>
        <fullName evidence="1">Similar to Saccharomyces cerevisiae YJL099W CHS6 Member of the ChAPs family of proteins</fullName>
    </submittedName>
</protein>
<dbReference type="AlphaFoldDB" id="A0A1X7R7V0"/>
<dbReference type="InterPro" id="IPR015374">
    <property type="entry name" value="ChAPs"/>
</dbReference>
<dbReference type="STRING" id="1789683.A0A1X7R7V0"/>
<reference evidence="1 2" key="1">
    <citation type="submission" date="2017-04" db="EMBL/GenBank/DDBJ databases">
        <authorList>
            <person name="Afonso C.L."/>
            <person name="Miller P.J."/>
            <person name="Scott M.A."/>
            <person name="Spackman E."/>
            <person name="Goraichik I."/>
            <person name="Dimitrov K.M."/>
            <person name="Suarez D.L."/>
            <person name="Swayne D.E."/>
        </authorList>
    </citation>
    <scope>NUCLEOTIDE SEQUENCE [LARGE SCALE GENOMIC DNA]</scope>
</reference>
<dbReference type="SUPFAM" id="SSF48452">
    <property type="entry name" value="TPR-like"/>
    <property type="match status" value="1"/>
</dbReference>
<dbReference type="Gene3D" id="1.25.40.10">
    <property type="entry name" value="Tetratricopeptide repeat domain"/>
    <property type="match status" value="2"/>
</dbReference>
<evidence type="ECO:0000313" key="1">
    <source>
        <dbReference type="EMBL" id="SMN21715.1"/>
    </source>
</evidence>
<gene>
    <name evidence="1" type="ORF">KASA_0J00121G</name>
</gene>
<dbReference type="OrthoDB" id="434695at2759"/>
<dbReference type="PANTHER" id="PTHR31975:SF2">
    <property type="entry name" value="CHITIN BIOSYNTHESIS PROTEIN CHS6-RELATED"/>
    <property type="match status" value="1"/>
</dbReference>
<organism evidence="1 2">
    <name type="scientific">Maudiozyma saulgeensis</name>
    <dbReference type="NCBI Taxonomy" id="1789683"/>
    <lineage>
        <taxon>Eukaryota</taxon>
        <taxon>Fungi</taxon>
        <taxon>Dikarya</taxon>
        <taxon>Ascomycota</taxon>
        <taxon>Saccharomycotina</taxon>
        <taxon>Saccharomycetes</taxon>
        <taxon>Saccharomycetales</taxon>
        <taxon>Saccharomycetaceae</taxon>
        <taxon>Maudiozyma</taxon>
    </lineage>
</organism>
<keyword evidence="2" id="KW-1185">Reference proteome</keyword>
<accession>A0A1X7R7V0</accession>
<name>A0A1X7R7V0_9SACH</name>
<dbReference type="Proteomes" id="UP000196158">
    <property type="component" value="Unassembled WGS sequence"/>
</dbReference>
<sequence>MSFLWSKSKDSQKSKSKVSLANDSVQNLKKVSVNGNGSTTKLNTNPYALDEFPRILEQKFGESLGFRNRILTELAMLERPGLGLPDMIHMTLHDSYHDEEIGEYFYITGIDVSSPSMPVAFLKMLKLNQLNSRQNHIATYCCNNTFSKIDIRIRYETDGSVQVRAYDCLEQRTLESIDETVWEETFICCSMRSLLMNKDPERKLPGLVEYPLAIENTSLSGAKRVIRQFCKFLPRCLESGWDTTQHILPTVFQNYLMRSLLVFLSISPNLVDYALLILKELCQSDKENDLFYKIAHIAILEQYDERDAELIKTLHETLNPLMAVIKSMEQDDPRAPQILNCISGLLNLQAKFLIKRGDYDLALSVAKTSTDLSLDSPASWYYLAKCYIHKNEYGKALLAINSMPNLPIVDRDKKMIYGNAALYSYYSRPLGDKMRDSVGVDSNEFNNLASTMKNWKDNELRNVIFGRIVMPNKSHDGYIDFIWEKACVEIGPVYGPQSCNLINFVSPQEVHSIGDPSLLARNTVAKQYSWFQRKAVQLLMELISRIGWNGLLKLRGDSFVMESEFMEHGGSPNLTNKDIPMEVRQKRITERWLDQLFLDIYDDLKLSRGLLDNNEARYSGLEWELLGLTMLRAWQWDDAIACLRTSMITRFDYVSCKTLLDIFIDYNPDGDEILDFDFVLELVVQKISYEKRFYDSFQILNLQVLFKLCAVLTVEGVKSRITALPYANRSFITTVDRMLGWVDVMTKE</sequence>
<dbReference type="Pfam" id="PF09295">
    <property type="entry name" value="ChAPs"/>
    <property type="match status" value="2"/>
</dbReference>
<dbReference type="EMBL" id="FXLY01000009">
    <property type="protein sequence ID" value="SMN21715.1"/>
    <property type="molecule type" value="Genomic_DNA"/>
</dbReference>
<proteinExistence type="predicted"/>
<dbReference type="GO" id="GO:0006893">
    <property type="term" value="P:Golgi to plasma membrane transport"/>
    <property type="evidence" value="ECO:0007669"/>
    <property type="project" value="UniProtKB-ARBA"/>
</dbReference>
<dbReference type="InterPro" id="IPR011990">
    <property type="entry name" value="TPR-like_helical_dom_sf"/>
</dbReference>
<dbReference type="PANTHER" id="PTHR31975">
    <property type="entry name" value="BUD SITE SELECTION PROTEIN 7-RELATED"/>
    <property type="match status" value="1"/>
</dbReference>
<evidence type="ECO:0000313" key="2">
    <source>
        <dbReference type="Proteomes" id="UP000196158"/>
    </source>
</evidence>
<dbReference type="GO" id="GO:0034044">
    <property type="term" value="C:exomer complex"/>
    <property type="evidence" value="ECO:0007669"/>
    <property type="project" value="TreeGrafter"/>
</dbReference>